<evidence type="ECO:0000313" key="2">
    <source>
        <dbReference type="Proteomes" id="UP001218188"/>
    </source>
</evidence>
<sequence length="153" mass="16131">MKPPEFLPGRASLPHIIGSAAPSRVARPPNTGVTSYDRHSPLAVRASNSMCHLFAVPRRATPAMKACGPNDHGLGRKAVSQGLHDSRLRTWLVACLEAGPRRTAEKAGGGIIESPTRPPCARPPASLLGAAGPLLALPADYVLSLRVRAALRR</sequence>
<name>A0AAD6RZS3_9AGAR</name>
<dbReference type="Proteomes" id="UP001218188">
    <property type="component" value="Unassembled WGS sequence"/>
</dbReference>
<dbReference type="EMBL" id="JARJCM010000392">
    <property type="protein sequence ID" value="KAJ7017621.1"/>
    <property type="molecule type" value="Genomic_DNA"/>
</dbReference>
<comment type="caution">
    <text evidence="1">The sequence shown here is derived from an EMBL/GenBank/DDBJ whole genome shotgun (WGS) entry which is preliminary data.</text>
</comment>
<proteinExistence type="predicted"/>
<evidence type="ECO:0000313" key="1">
    <source>
        <dbReference type="EMBL" id="KAJ7017621.1"/>
    </source>
</evidence>
<organism evidence="1 2">
    <name type="scientific">Mycena alexandri</name>
    <dbReference type="NCBI Taxonomy" id="1745969"/>
    <lineage>
        <taxon>Eukaryota</taxon>
        <taxon>Fungi</taxon>
        <taxon>Dikarya</taxon>
        <taxon>Basidiomycota</taxon>
        <taxon>Agaricomycotina</taxon>
        <taxon>Agaricomycetes</taxon>
        <taxon>Agaricomycetidae</taxon>
        <taxon>Agaricales</taxon>
        <taxon>Marasmiineae</taxon>
        <taxon>Mycenaceae</taxon>
        <taxon>Mycena</taxon>
    </lineage>
</organism>
<dbReference type="AlphaFoldDB" id="A0AAD6RZS3"/>
<keyword evidence="2" id="KW-1185">Reference proteome</keyword>
<reference evidence="1" key="1">
    <citation type="submission" date="2023-03" db="EMBL/GenBank/DDBJ databases">
        <title>Massive genome expansion in bonnet fungi (Mycena s.s.) driven by repeated elements and novel gene families across ecological guilds.</title>
        <authorList>
            <consortium name="Lawrence Berkeley National Laboratory"/>
            <person name="Harder C.B."/>
            <person name="Miyauchi S."/>
            <person name="Viragh M."/>
            <person name="Kuo A."/>
            <person name="Thoen E."/>
            <person name="Andreopoulos B."/>
            <person name="Lu D."/>
            <person name="Skrede I."/>
            <person name="Drula E."/>
            <person name="Henrissat B."/>
            <person name="Morin E."/>
            <person name="Kohler A."/>
            <person name="Barry K."/>
            <person name="LaButti K."/>
            <person name="Morin E."/>
            <person name="Salamov A."/>
            <person name="Lipzen A."/>
            <person name="Mereny Z."/>
            <person name="Hegedus B."/>
            <person name="Baldrian P."/>
            <person name="Stursova M."/>
            <person name="Weitz H."/>
            <person name="Taylor A."/>
            <person name="Grigoriev I.V."/>
            <person name="Nagy L.G."/>
            <person name="Martin F."/>
            <person name="Kauserud H."/>
        </authorList>
    </citation>
    <scope>NUCLEOTIDE SEQUENCE</scope>
    <source>
        <strain evidence="1">CBHHK200</strain>
    </source>
</reference>
<gene>
    <name evidence="1" type="ORF">C8F04DRAFT_1155301</name>
</gene>
<protein>
    <submittedName>
        <fullName evidence="1">Uncharacterized protein</fullName>
    </submittedName>
</protein>
<accession>A0AAD6RZS3</accession>